<dbReference type="RefSeq" id="WP_105193439.1">
    <property type="nucleotide sequence ID" value="NZ_PTQZ01000344.1"/>
</dbReference>
<dbReference type="Pfam" id="PF12697">
    <property type="entry name" value="Abhydrolase_6"/>
    <property type="match status" value="1"/>
</dbReference>
<organism evidence="3 4">
    <name type="scientific">Amnimonas aquatica</name>
    <dbReference type="NCBI Taxonomy" id="2094561"/>
    <lineage>
        <taxon>Bacteria</taxon>
        <taxon>Pseudomonadati</taxon>
        <taxon>Pseudomonadota</taxon>
        <taxon>Gammaproteobacteria</taxon>
        <taxon>Moraxellales</taxon>
        <taxon>Moraxellaceae</taxon>
        <taxon>Amnimonas</taxon>
    </lineage>
</organism>
<dbReference type="Proteomes" id="UP000243900">
    <property type="component" value="Unassembled WGS sequence"/>
</dbReference>
<keyword evidence="4" id="KW-1185">Reference proteome</keyword>
<dbReference type="PANTHER" id="PTHR37946">
    <property type="entry name" value="SLL1969 PROTEIN"/>
    <property type="match status" value="1"/>
</dbReference>
<dbReference type="SUPFAM" id="SSF53474">
    <property type="entry name" value="alpha/beta-Hydrolases"/>
    <property type="match status" value="1"/>
</dbReference>
<evidence type="ECO:0000313" key="4">
    <source>
        <dbReference type="Proteomes" id="UP000243900"/>
    </source>
</evidence>
<evidence type="ECO:0000256" key="1">
    <source>
        <dbReference type="SAM" id="Phobius"/>
    </source>
</evidence>
<gene>
    <name evidence="3" type="ORF">C5O18_09810</name>
</gene>
<feature type="non-terminal residue" evidence="3">
    <location>
        <position position="312"/>
    </location>
</feature>
<comment type="caution">
    <text evidence="3">The sequence shown here is derived from an EMBL/GenBank/DDBJ whole genome shotgun (WGS) entry which is preliminary data.</text>
</comment>
<feature type="transmembrane region" description="Helical" evidence="1">
    <location>
        <begin position="42"/>
        <end position="63"/>
    </location>
</feature>
<evidence type="ECO:0000259" key="2">
    <source>
        <dbReference type="Pfam" id="PF12697"/>
    </source>
</evidence>
<protein>
    <recommendedName>
        <fullName evidence="2">AB hydrolase-1 domain-containing protein</fullName>
    </recommendedName>
</protein>
<feature type="domain" description="AB hydrolase-1" evidence="2">
    <location>
        <begin position="124"/>
        <end position="251"/>
    </location>
</feature>
<dbReference type="EMBL" id="PTQZ01000344">
    <property type="protein sequence ID" value="PQA28716.1"/>
    <property type="molecule type" value="Genomic_DNA"/>
</dbReference>
<dbReference type="OrthoDB" id="2004167at2"/>
<dbReference type="Gene3D" id="3.40.50.1820">
    <property type="entry name" value="alpha/beta hydrolase"/>
    <property type="match status" value="1"/>
</dbReference>
<reference evidence="4" key="1">
    <citation type="submission" date="2018-02" db="EMBL/GenBank/DDBJ databases">
        <title>Genome sequencing of Solimonas sp. HR-BB.</title>
        <authorList>
            <person name="Lee Y."/>
            <person name="Jeon C.O."/>
        </authorList>
    </citation>
    <scope>NUCLEOTIDE SEQUENCE [LARGE SCALE GENOMIC DNA]</scope>
    <source>
        <strain evidence="4">HR-E</strain>
    </source>
</reference>
<dbReference type="PANTHER" id="PTHR37946:SF1">
    <property type="entry name" value="SLL1969 PROTEIN"/>
    <property type="match status" value="1"/>
</dbReference>
<proteinExistence type="predicted"/>
<feature type="transmembrane region" description="Helical" evidence="1">
    <location>
        <begin position="12"/>
        <end position="36"/>
    </location>
</feature>
<name>A0A2P6AQ96_9GAMM</name>
<evidence type="ECO:0000313" key="3">
    <source>
        <dbReference type="EMBL" id="PQA28716.1"/>
    </source>
</evidence>
<dbReference type="InterPro" id="IPR029058">
    <property type="entry name" value="AB_hydrolase_fold"/>
</dbReference>
<dbReference type="AlphaFoldDB" id="A0A2P6AQ96"/>
<accession>A0A2P6AQ96</accession>
<keyword evidence="1" id="KW-0472">Membrane</keyword>
<dbReference type="InterPro" id="IPR000073">
    <property type="entry name" value="AB_hydrolase_1"/>
</dbReference>
<dbReference type="PROSITE" id="PS51257">
    <property type="entry name" value="PROKAR_LIPOPROTEIN"/>
    <property type="match status" value="1"/>
</dbReference>
<sequence length="312" mass="33869">MVREQGFTAHGRGFFIAFVVELALYVLIGAGCIAAGADPVHVVHGALAVFFTLRLLLVLGNFLPSWRARSPKRAEHEIGAAATLAMFIREWWAAVLTYPFLFAFEPWLAPNNPPAGRPHRGLPVVLVPGFFTNRGYLSAWRAHLLRSGYGKVYTLSPEPVFESVERNAGHLARFVDEVLADTGAGQVILIGHSMGGLTIRLYLHRFGGMDKAGLAIAVGSPFGGTVVAAGKERLGPILGQLSHGSEWTRTFRAEAEAAPCPVPFIAVWSPHDSIVSPQDGARVAEHYGRNIVVPGIAHMEMVNSRPIMRILR</sequence>
<keyword evidence="1" id="KW-1133">Transmembrane helix</keyword>
<keyword evidence="1" id="KW-0812">Transmembrane</keyword>